<accession>A0ABR1SZF0</accession>
<comment type="caution">
    <text evidence="2">The sequence shown here is derived from an EMBL/GenBank/DDBJ whole genome shotgun (WGS) entry which is preliminary data.</text>
</comment>
<reference evidence="2 3" key="1">
    <citation type="submission" date="2023-01" db="EMBL/GenBank/DDBJ databases">
        <title>Analysis of 21 Apiospora genomes using comparative genomics revels a genus with tremendous synthesis potential of carbohydrate active enzymes and secondary metabolites.</title>
        <authorList>
            <person name="Sorensen T."/>
        </authorList>
    </citation>
    <scope>NUCLEOTIDE SEQUENCE [LARGE SCALE GENOMIC DNA]</scope>
    <source>
        <strain evidence="2 3">CBS 33761</strain>
    </source>
</reference>
<sequence length="276" mass="31354">MPQPEKPPEPSAAQRFFGGIGPYPFVFSAVALGAHEGKALKAETDEMQKEIAELFRAHLLKQYPNEAQVIHKFSKWMIQTAIPRYITTLILAFAVHAPLILYANSSNKALRGWGEHQKKKKKDVQPKPRWVDYPSEYSPPQPPSQLLPLPRAATTTHELLFPPPTPVQGHEKEERIVDYIASWGYTPWCGVAALEAYRISHQGRFDSAEAFADRARSESNVSEEWRREFIRTAKERRPLKPVGIYMVGLGRCLPLFGLVWVAKRMAKPTEDEKATR</sequence>
<evidence type="ECO:0000256" key="1">
    <source>
        <dbReference type="SAM" id="Phobius"/>
    </source>
</evidence>
<feature type="transmembrane region" description="Helical" evidence="1">
    <location>
        <begin position="82"/>
        <end position="103"/>
    </location>
</feature>
<dbReference type="EMBL" id="JAQQWK010000006">
    <property type="protein sequence ID" value="KAK8039701.1"/>
    <property type="molecule type" value="Genomic_DNA"/>
</dbReference>
<feature type="transmembrane region" description="Helical" evidence="1">
    <location>
        <begin position="242"/>
        <end position="262"/>
    </location>
</feature>
<evidence type="ECO:0000313" key="3">
    <source>
        <dbReference type="Proteomes" id="UP001444661"/>
    </source>
</evidence>
<keyword evidence="1" id="KW-0472">Membrane</keyword>
<dbReference type="Proteomes" id="UP001444661">
    <property type="component" value="Unassembled WGS sequence"/>
</dbReference>
<name>A0ABR1SZF0_9PEZI</name>
<keyword evidence="1" id="KW-1133">Transmembrane helix</keyword>
<keyword evidence="1" id="KW-0812">Transmembrane</keyword>
<gene>
    <name evidence="2" type="ORF">PG993_008112</name>
</gene>
<evidence type="ECO:0000313" key="2">
    <source>
        <dbReference type="EMBL" id="KAK8039701.1"/>
    </source>
</evidence>
<proteinExistence type="predicted"/>
<organism evidence="2 3">
    <name type="scientific">Apiospora rasikravindrae</name>
    <dbReference type="NCBI Taxonomy" id="990691"/>
    <lineage>
        <taxon>Eukaryota</taxon>
        <taxon>Fungi</taxon>
        <taxon>Dikarya</taxon>
        <taxon>Ascomycota</taxon>
        <taxon>Pezizomycotina</taxon>
        <taxon>Sordariomycetes</taxon>
        <taxon>Xylariomycetidae</taxon>
        <taxon>Amphisphaeriales</taxon>
        <taxon>Apiosporaceae</taxon>
        <taxon>Apiospora</taxon>
    </lineage>
</organism>
<protein>
    <submittedName>
        <fullName evidence="2">Uncharacterized protein</fullName>
    </submittedName>
</protein>
<keyword evidence="3" id="KW-1185">Reference proteome</keyword>